<evidence type="ECO:0000313" key="1">
    <source>
        <dbReference type="EMBL" id="KAI3719247.1"/>
    </source>
</evidence>
<protein>
    <submittedName>
        <fullName evidence="1">Uncharacterized protein</fullName>
    </submittedName>
</protein>
<name>A0ACB9BB34_ARCLA</name>
<reference evidence="1 2" key="2">
    <citation type="journal article" date="2022" name="Mol. Ecol. Resour.">
        <title>The genomes of chicory, endive, great burdock and yacon provide insights into Asteraceae paleo-polyploidization history and plant inulin production.</title>
        <authorList>
            <person name="Fan W."/>
            <person name="Wang S."/>
            <person name="Wang H."/>
            <person name="Wang A."/>
            <person name="Jiang F."/>
            <person name="Liu H."/>
            <person name="Zhao H."/>
            <person name="Xu D."/>
            <person name="Zhang Y."/>
        </authorList>
    </citation>
    <scope>NUCLEOTIDE SEQUENCE [LARGE SCALE GENOMIC DNA]</scope>
    <source>
        <strain evidence="2">cv. Niubang</strain>
    </source>
</reference>
<reference evidence="2" key="1">
    <citation type="journal article" date="2022" name="Mol. Ecol. Resour.">
        <title>The genomes of chicory, endive, great burdock and yacon provide insights into Asteraceae palaeo-polyploidization history and plant inulin production.</title>
        <authorList>
            <person name="Fan W."/>
            <person name="Wang S."/>
            <person name="Wang H."/>
            <person name="Wang A."/>
            <person name="Jiang F."/>
            <person name="Liu H."/>
            <person name="Zhao H."/>
            <person name="Xu D."/>
            <person name="Zhang Y."/>
        </authorList>
    </citation>
    <scope>NUCLEOTIDE SEQUENCE [LARGE SCALE GENOMIC DNA]</scope>
    <source>
        <strain evidence="2">cv. Niubang</strain>
    </source>
</reference>
<sequence>MDWGICLRQTLHRPSSSPTASPPPSPSPTTSPLPSPSMATSSITIHPPTDFLICFAPRGAVAASMDASTFLMAMETEFSIVHSRSLKELSEAIASVSRILILSLMDSDFRRRCFSS</sequence>
<gene>
    <name evidence="1" type="ORF">L6452_20142</name>
</gene>
<comment type="caution">
    <text evidence="1">The sequence shown here is derived from an EMBL/GenBank/DDBJ whole genome shotgun (WGS) entry which is preliminary data.</text>
</comment>
<organism evidence="1 2">
    <name type="scientific">Arctium lappa</name>
    <name type="common">Greater burdock</name>
    <name type="synonym">Lappa major</name>
    <dbReference type="NCBI Taxonomy" id="4217"/>
    <lineage>
        <taxon>Eukaryota</taxon>
        <taxon>Viridiplantae</taxon>
        <taxon>Streptophyta</taxon>
        <taxon>Embryophyta</taxon>
        <taxon>Tracheophyta</taxon>
        <taxon>Spermatophyta</taxon>
        <taxon>Magnoliopsida</taxon>
        <taxon>eudicotyledons</taxon>
        <taxon>Gunneridae</taxon>
        <taxon>Pentapetalae</taxon>
        <taxon>asterids</taxon>
        <taxon>campanulids</taxon>
        <taxon>Asterales</taxon>
        <taxon>Asteraceae</taxon>
        <taxon>Carduoideae</taxon>
        <taxon>Cardueae</taxon>
        <taxon>Arctiinae</taxon>
        <taxon>Arctium</taxon>
    </lineage>
</organism>
<proteinExistence type="predicted"/>
<accession>A0ACB9BB34</accession>
<dbReference type="Proteomes" id="UP001055879">
    <property type="component" value="Linkage Group LG06"/>
</dbReference>
<evidence type="ECO:0000313" key="2">
    <source>
        <dbReference type="Proteomes" id="UP001055879"/>
    </source>
</evidence>
<keyword evidence="2" id="KW-1185">Reference proteome</keyword>
<dbReference type="EMBL" id="CM042052">
    <property type="protein sequence ID" value="KAI3719247.1"/>
    <property type="molecule type" value="Genomic_DNA"/>
</dbReference>